<dbReference type="CDD" id="cd00146">
    <property type="entry name" value="PKD"/>
    <property type="match status" value="5"/>
</dbReference>
<dbReference type="RefSeq" id="WP_004037319.1">
    <property type="nucleotide sequence ID" value="NZ_CM001555.1"/>
</dbReference>
<feature type="domain" description="PKD" evidence="1">
    <location>
        <begin position="417"/>
        <end position="502"/>
    </location>
</feature>
<evidence type="ECO:0000259" key="2">
    <source>
        <dbReference type="PROSITE" id="PS50213"/>
    </source>
</evidence>
<dbReference type="PATRIC" id="fig|28892.9.peg.295"/>
<dbReference type="Pfam" id="PF18911">
    <property type="entry name" value="PKD_4"/>
    <property type="match status" value="5"/>
</dbReference>
<dbReference type="InterPro" id="IPR035986">
    <property type="entry name" value="PKD_dom_sf"/>
</dbReference>
<gene>
    <name evidence="3" type="ORF">Metli_0274</name>
</gene>
<dbReference type="Pfam" id="PF02469">
    <property type="entry name" value="Fasciclin"/>
    <property type="match status" value="1"/>
</dbReference>
<dbReference type="PROSITE" id="PS50093">
    <property type="entry name" value="PKD"/>
    <property type="match status" value="5"/>
</dbReference>
<sequence>MYRTITAGAVLLLLLLVAAPAWAQPTDEIAYMGGAAPPDDPAAAAMAAAADGVTVIWSGTVEIDPDGTFALVPLNTGIPLEVSRNTPIGALDAASALDTFTYGVWDVGWGVLVSRVNDIQIGPADDGEIHIWWFYDIGGQSITNNATFKSLSDGEWIRLIYAPMDAPGNWTGDPFDYIVGNSKYVIDMTVEFAGDGVDFTAEPTQGPAPLTVLFTDTSGIENITAWWWDFGVDNATSEEQNPVYTYEEPGTYTVSLTVTDDAGADETLVREDYITVEDSMSIYETAAADGNFTMLVAALDTTGLNATLDAPGTYTVFAPTDEAIATLPPELLDPMFNDTAALTVILLYHVAGETYRAADLIPLDEVETLLGPTVAITWDEANQTLMVNDATVIVADIECSNGVIHAIDLPLFPPDEPGADFEADVLAGTAPLTVQFTDLSAVENITAWWWDFGNGFLSTLEAPLFTYHTPGDFNVSLTVTDDEGYTWTAVKEGYITVTAPVVPEANFTADFTEGYVPLTVTFTDTSAVENITAWAWEFGDGGTSEEQHPVYTYGTPGLYTVSLTVTDETNATYAVTRPDYIAVLEEEEEESADFEADVTGGTAPLAVQFTDLSTVENITAWAWEFGDGGTSEDQHPAYVYETPGLYTVGLTVTDGTNTTYAVTKPDYIAVLEEEEEESADFEANVTSGAAPLAVAFTDKSTVKNITAWFWQFGDNSTSQEQHPIHVYTENGTYDVGLTVYKGLSASYWEIRYDYILVG</sequence>
<dbReference type="InterPro" id="IPR000601">
    <property type="entry name" value="PKD_dom"/>
</dbReference>
<dbReference type="InterPro" id="IPR036378">
    <property type="entry name" value="FAS1_dom_sf"/>
</dbReference>
<dbReference type="SMART" id="SM00554">
    <property type="entry name" value="FAS1"/>
    <property type="match status" value="1"/>
</dbReference>
<accession>J0RXI0</accession>
<dbReference type="InterPro" id="IPR013783">
    <property type="entry name" value="Ig-like_fold"/>
</dbReference>
<dbReference type="OrthoDB" id="136775at2157"/>
<dbReference type="FunFam" id="2.60.40.10:FF:000270">
    <property type="entry name" value="Cell surface protein"/>
    <property type="match status" value="5"/>
</dbReference>
<feature type="domain" description="PKD" evidence="1">
    <location>
        <begin position="677"/>
        <end position="739"/>
    </location>
</feature>
<dbReference type="SUPFAM" id="SSF49299">
    <property type="entry name" value="PKD domain"/>
    <property type="match status" value="5"/>
</dbReference>
<dbReference type="SUPFAM" id="SSF82153">
    <property type="entry name" value="FAS1 domain"/>
    <property type="match status" value="1"/>
</dbReference>
<dbReference type="STRING" id="28892.Metli_0274"/>
<dbReference type="PROSITE" id="PS50213">
    <property type="entry name" value="FAS1"/>
    <property type="match status" value="1"/>
</dbReference>
<reference evidence="3 4" key="1">
    <citation type="submission" date="2011-08" db="EMBL/GenBank/DDBJ databases">
        <title>The complete genome of Methanofollis liminatans DSM 4140.</title>
        <authorList>
            <consortium name="US DOE Joint Genome Institute (JGI-PGF)"/>
            <person name="Lucas S."/>
            <person name="Han J."/>
            <person name="Lapidus A."/>
            <person name="Bruce D."/>
            <person name="Goodwin L."/>
            <person name="Pitluck S."/>
            <person name="Peters L."/>
            <person name="Kyrpides N."/>
            <person name="Mavromatis K."/>
            <person name="Ivanova N."/>
            <person name="Mikhailova N."/>
            <person name="Lu M."/>
            <person name="Detter J.C."/>
            <person name="Tapia R."/>
            <person name="Han C."/>
            <person name="Land M."/>
            <person name="Hauser L."/>
            <person name="Markowitz V."/>
            <person name="Cheng J.-F."/>
            <person name="Hugenholtz P."/>
            <person name="Woyke T."/>
            <person name="Wu D."/>
            <person name="Spring S."/>
            <person name="Schuler E."/>
            <person name="Brambilla E."/>
            <person name="Klenk H.-P."/>
            <person name="Eisen J.A."/>
        </authorList>
    </citation>
    <scope>NUCLEOTIDE SEQUENCE [LARGE SCALE GENOMIC DNA]</scope>
    <source>
        <strain evidence="3 4">DSM 4140</strain>
    </source>
</reference>
<evidence type="ECO:0000313" key="3">
    <source>
        <dbReference type="EMBL" id="EJG06246.1"/>
    </source>
</evidence>
<protein>
    <submittedName>
        <fullName evidence="3">Beta-Ig-H3/fasciclin</fullName>
    </submittedName>
</protein>
<feature type="domain" description="FAS1" evidence="2">
    <location>
        <begin position="279"/>
        <end position="411"/>
    </location>
</feature>
<proteinExistence type="predicted"/>
<dbReference type="Gene3D" id="2.60.40.10">
    <property type="entry name" value="Immunoglobulins"/>
    <property type="match status" value="5"/>
</dbReference>
<feature type="domain" description="PKD" evidence="1">
    <location>
        <begin position="503"/>
        <end position="576"/>
    </location>
</feature>
<dbReference type="InterPro" id="IPR000782">
    <property type="entry name" value="FAS1_domain"/>
</dbReference>
<dbReference type="FunFam" id="2.30.180.10:FF:000014">
    <property type="entry name" value="Stabilin 1"/>
    <property type="match status" value="1"/>
</dbReference>
<dbReference type="Proteomes" id="UP000005095">
    <property type="component" value="Chromosome"/>
</dbReference>
<organism evidence="3 4">
    <name type="scientific">Methanofollis liminatans DSM 4140</name>
    <dbReference type="NCBI Taxonomy" id="28892"/>
    <lineage>
        <taxon>Archaea</taxon>
        <taxon>Methanobacteriati</taxon>
        <taxon>Methanobacteriota</taxon>
        <taxon>Stenosarchaea group</taxon>
        <taxon>Methanomicrobia</taxon>
        <taxon>Methanomicrobiales</taxon>
        <taxon>Methanomicrobiaceae</taxon>
        <taxon>Methanofollis</taxon>
    </lineage>
</organism>
<dbReference type="InterPro" id="IPR022409">
    <property type="entry name" value="PKD/Chitinase_dom"/>
</dbReference>
<dbReference type="PANTHER" id="PTHR36842">
    <property type="entry name" value="PROTEIN TOLB HOMOLOG"/>
    <property type="match status" value="1"/>
</dbReference>
<dbReference type="HOGENOM" id="CLU_367487_0_0_2"/>
<feature type="domain" description="PKD" evidence="1">
    <location>
        <begin position="590"/>
        <end position="670"/>
    </location>
</feature>
<name>J0RXI0_9EURY</name>
<evidence type="ECO:0000259" key="1">
    <source>
        <dbReference type="PROSITE" id="PS50093"/>
    </source>
</evidence>
<dbReference type="Gene3D" id="2.30.180.10">
    <property type="entry name" value="FAS1 domain"/>
    <property type="match status" value="1"/>
</dbReference>
<dbReference type="AlphaFoldDB" id="J0RXI0"/>
<keyword evidence="4" id="KW-1185">Reference proteome</keyword>
<evidence type="ECO:0000313" key="4">
    <source>
        <dbReference type="Proteomes" id="UP000005095"/>
    </source>
</evidence>
<feature type="domain" description="PKD" evidence="1">
    <location>
        <begin position="195"/>
        <end position="281"/>
    </location>
</feature>
<dbReference type="SMART" id="SM00089">
    <property type="entry name" value="PKD"/>
    <property type="match status" value="5"/>
</dbReference>
<dbReference type="EMBL" id="CM001555">
    <property type="protein sequence ID" value="EJG06246.1"/>
    <property type="molecule type" value="Genomic_DNA"/>
</dbReference>
<dbReference type="PANTHER" id="PTHR36842:SF1">
    <property type="entry name" value="PROTEIN TOLB"/>
    <property type="match status" value="1"/>
</dbReference>